<dbReference type="RefSeq" id="WP_055391874.1">
    <property type="nucleotide sequence ID" value="NZ_CXWA01000020.1"/>
</dbReference>
<evidence type="ECO:0000259" key="5">
    <source>
        <dbReference type="Pfam" id="PF07992"/>
    </source>
</evidence>
<dbReference type="Gene3D" id="3.50.50.60">
    <property type="entry name" value="FAD/NAD(P)-binding domain"/>
    <property type="match status" value="2"/>
</dbReference>
<accession>A0A0M7A4P3</accession>
<dbReference type="InterPro" id="IPR050446">
    <property type="entry name" value="FAD-oxidoreductase/Apoptosis"/>
</dbReference>
<dbReference type="AlphaFoldDB" id="A0A0M7A4P3"/>
<dbReference type="InterPro" id="IPR023753">
    <property type="entry name" value="FAD/NAD-binding_dom"/>
</dbReference>
<dbReference type="EMBL" id="CXWC01000009">
    <property type="protein sequence ID" value="CTQ69849.1"/>
    <property type="molecule type" value="Genomic_DNA"/>
</dbReference>
<keyword evidence="2" id="KW-0285">Flavoprotein</keyword>
<evidence type="ECO:0000313" key="7">
    <source>
        <dbReference type="EMBL" id="CTQ69849.1"/>
    </source>
</evidence>
<gene>
    <name evidence="7" type="primary">thcD_2</name>
    <name evidence="7" type="ORF">LA5096_02272</name>
</gene>
<dbReference type="InterPro" id="IPR036188">
    <property type="entry name" value="FAD/NAD-bd_sf"/>
</dbReference>
<dbReference type="Gene3D" id="3.30.390.30">
    <property type="match status" value="1"/>
</dbReference>
<dbReference type="SUPFAM" id="SSF55424">
    <property type="entry name" value="FAD/NAD-linked reductases, dimerisation (C-terminal) domain"/>
    <property type="match status" value="1"/>
</dbReference>
<keyword evidence="4 7" id="KW-0560">Oxidoreductase</keyword>
<evidence type="ECO:0000256" key="2">
    <source>
        <dbReference type="ARBA" id="ARBA00022630"/>
    </source>
</evidence>
<dbReference type="OrthoDB" id="7809559at2"/>
<evidence type="ECO:0000259" key="6">
    <source>
        <dbReference type="Pfam" id="PF14759"/>
    </source>
</evidence>
<dbReference type="Pfam" id="PF14759">
    <property type="entry name" value="Reductase_C"/>
    <property type="match status" value="1"/>
</dbReference>
<evidence type="ECO:0000313" key="8">
    <source>
        <dbReference type="Proteomes" id="UP000049983"/>
    </source>
</evidence>
<keyword evidence="8" id="KW-1185">Reference proteome</keyword>
<protein>
    <submittedName>
        <fullName evidence="7">Rhodocoxin reductase</fullName>
        <ecNumber evidence="7">1.18.1.-</ecNumber>
    </submittedName>
</protein>
<dbReference type="GeneID" id="97669662"/>
<sequence length="407" mass="44419">MRVVIVGGGQAAASVAATLRKPEFSGEILMLCQEDCLPYERPPLSKKYLLPSRANERKTIFPDAYWPAHEITAKLSCTVTGIDPIRKIAKSDHGSIGYDHLVLATGSSPRRLPERMKGNLADLCYLRSLEDAGQLRRRLACSNSLILIGGGYIGLELAATARTMGLDVTVVERDVRILNRVASTSLAGTVRNWHQHHGVRLLERTEVKAFTDDHGVTGVLLANGEKLTSDCIAVGIGASPNTALAFNAGLQINNGIAVDAFGQTSIPGIWAAGDCASFPYFGRRIRLESIQNAIDQGEAVAENILGSQREYVPLPTFWSDQFDHTIQIAGLIEPRMKAVIRDAPSGRSYWHYRDGLLQAVEVTDDPKSYSIGRRMLSERLSPSAEAISDGNRNLKDILKTCRKPVMA</sequence>
<dbReference type="PRINTS" id="PR00411">
    <property type="entry name" value="PNDRDTASEI"/>
</dbReference>
<reference evidence="8" key="1">
    <citation type="submission" date="2015-07" db="EMBL/GenBank/DDBJ databases">
        <authorList>
            <person name="Rodrigo-Torres Lidia"/>
            <person name="Arahal R.David."/>
        </authorList>
    </citation>
    <scope>NUCLEOTIDE SEQUENCE [LARGE SCALE GENOMIC DNA]</scope>
    <source>
        <strain evidence="8">CECT 5096</strain>
    </source>
</reference>
<evidence type="ECO:0000256" key="1">
    <source>
        <dbReference type="ARBA" id="ARBA00001974"/>
    </source>
</evidence>
<proteinExistence type="predicted"/>
<dbReference type="SUPFAM" id="SSF51905">
    <property type="entry name" value="FAD/NAD(P)-binding domain"/>
    <property type="match status" value="1"/>
</dbReference>
<name>A0A0M7A4P3_9HYPH</name>
<dbReference type="PRINTS" id="PR00368">
    <property type="entry name" value="FADPNR"/>
</dbReference>
<organism evidence="7 8">
    <name type="scientific">Roseibium album</name>
    <dbReference type="NCBI Taxonomy" id="311410"/>
    <lineage>
        <taxon>Bacteria</taxon>
        <taxon>Pseudomonadati</taxon>
        <taxon>Pseudomonadota</taxon>
        <taxon>Alphaproteobacteria</taxon>
        <taxon>Hyphomicrobiales</taxon>
        <taxon>Stappiaceae</taxon>
        <taxon>Roseibium</taxon>
    </lineage>
</organism>
<dbReference type="STRING" id="311410.LA5095_06245"/>
<feature type="domain" description="Reductase C-terminal" evidence="6">
    <location>
        <begin position="317"/>
        <end position="398"/>
    </location>
</feature>
<dbReference type="InterPro" id="IPR016156">
    <property type="entry name" value="FAD/NAD-linked_Rdtase_dimer_sf"/>
</dbReference>
<dbReference type="GO" id="GO:0016651">
    <property type="term" value="F:oxidoreductase activity, acting on NAD(P)H"/>
    <property type="evidence" value="ECO:0007669"/>
    <property type="project" value="TreeGrafter"/>
</dbReference>
<comment type="cofactor">
    <cofactor evidence="1">
        <name>FAD</name>
        <dbReference type="ChEBI" id="CHEBI:57692"/>
    </cofactor>
</comment>
<dbReference type="Pfam" id="PF07992">
    <property type="entry name" value="Pyr_redox_2"/>
    <property type="match status" value="1"/>
</dbReference>
<feature type="domain" description="FAD/NAD(P)-binding" evidence="5">
    <location>
        <begin position="1"/>
        <end position="297"/>
    </location>
</feature>
<dbReference type="EC" id="1.18.1.-" evidence="7"/>
<dbReference type="PANTHER" id="PTHR43557:SF2">
    <property type="entry name" value="RIESKE DOMAIN-CONTAINING PROTEIN-RELATED"/>
    <property type="match status" value="1"/>
</dbReference>
<dbReference type="InterPro" id="IPR028202">
    <property type="entry name" value="Reductase_C"/>
</dbReference>
<evidence type="ECO:0000256" key="3">
    <source>
        <dbReference type="ARBA" id="ARBA00022827"/>
    </source>
</evidence>
<keyword evidence="3" id="KW-0274">FAD</keyword>
<evidence type="ECO:0000256" key="4">
    <source>
        <dbReference type="ARBA" id="ARBA00023002"/>
    </source>
</evidence>
<dbReference type="PANTHER" id="PTHR43557">
    <property type="entry name" value="APOPTOSIS-INDUCING FACTOR 1"/>
    <property type="match status" value="1"/>
</dbReference>
<dbReference type="Proteomes" id="UP000049983">
    <property type="component" value="Unassembled WGS sequence"/>
</dbReference>
<dbReference type="GO" id="GO:0005737">
    <property type="term" value="C:cytoplasm"/>
    <property type="evidence" value="ECO:0007669"/>
    <property type="project" value="TreeGrafter"/>
</dbReference>